<dbReference type="InterPro" id="IPR011603">
    <property type="entry name" value="2oxoglutarate_DH_E1"/>
</dbReference>
<sequence>MLEKAAAKGYIPTSKEWLSASWQGFPSTRQLSEETLQVLMKTLKRLGKAISSYPPSTIPHRNLPHILGARGKIVEEGRNIDWSIAEALAFGSLALEKIHRNEQQYIPLNDLGSNQSQFVCRRVLSLSGKRNLVTSQTMRSASSINSSPLGNGSGCGALALSCACPAGMMVKALNTRAEGLSDSSNFAMTIPISSLRRRRLKDSIKIATCKLCIQRHRLIIFMFSVADSPQLPQTTHSFLFEITSAPSRRSCTAFGDSRRHSLPTLYF</sequence>
<reference evidence="5 6" key="1">
    <citation type="submission" date="2016-03" db="EMBL/GenBank/DDBJ databases">
        <title>Comparative genomics of the ectomycorrhizal sister species Rhizopogon vinicolor and Rhizopogon vesiculosus (Basidiomycota: Boletales) reveals a divergence of the mating type B locus.</title>
        <authorList>
            <person name="Mujic A.B."/>
            <person name="Kuo A."/>
            <person name="Tritt A."/>
            <person name="Lipzen A."/>
            <person name="Chen C."/>
            <person name="Johnson J."/>
            <person name="Sharma A."/>
            <person name="Barry K."/>
            <person name="Grigoriev I.V."/>
            <person name="Spatafora J.W."/>
        </authorList>
    </citation>
    <scope>NUCLEOTIDE SEQUENCE [LARGE SCALE GENOMIC DNA]</scope>
    <source>
        <strain evidence="5 6">AM-OR11-056</strain>
    </source>
</reference>
<dbReference type="PANTHER" id="PTHR23152">
    <property type="entry name" value="2-OXOGLUTARATE DEHYDROGENASE"/>
    <property type="match status" value="1"/>
</dbReference>
<dbReference type="PANTHER" id="PTHR23152:SF4">
    <property type="entry name" value="2-OXOADIPATE DEHYDROGENASE COMPLEX COMPONENT E1"/>
    <property type="match status" value="1"/>
</dbReference>
<dbReference type="GO" id="GO:0006099">
    <property type="term" value="P:tricarboxylic acid cycle"/>
    <property type="evidence" value="ECO:0007669"/>
    <property type="project" value="TreeGrafter"/>
</dbReference>
<evidence type="ECO:0000256" key="4">
    <source>
        <dbReference type="ARBA" id="ARBA00023052"/>
    </source>
</evidence>
<comment type="caution">
    <text evidence="5">The sequence shown here is derived from an EMBL/GenBank/DDBJ whole genome shotgun (WGS) entry which is preliminary data.</text>
</comment>
<keyword evidence="6" id="KW-1185">Reference proteome</keyword>
<comment type="similarity">
    <text evidence="2">Belongs to the alpha-ketoglutarate dehydrogenase family.</text>
</comment>
<accession>A0A1J8QL22</accession>
<protein>
    <submittedName>
        <fullName evidence="5">Uncharacterized protein</fullName>
    </submittedName>
</protein>
<dbReference type="GO" id="GO:0005739">
    <property type="term" value="C:mitochondrion"/>
    <property type="evidence" value="ECO:0007669"/>
    <property type="project" value="TreeGrafter"/>
</dbReference>
<dbReference type="Proteomes" id="UP000183567">
    <property type="component" value="Unassembled WGS sequence"/>
</dbReference>
<keyword evidence="3" id="KW-0560">Oxidoreductase</keyword>
<proteinExistence type="inferred from homology"/>
<dbReference type="EMBL" id="LVVM01005600">
    <property type="protein sequence ID" value="OJA10122.1"/>
    <property type="molecule type" value="Genomic_DNA"/>
</dbReference>
<evidence type="ECO:0000256" key="3">
    <source>
        <dbReference type="ARBA" id="ARBA00023002"/>
    </source>
</evidence>
<evidence type="ECO:0000256" key="2">
    <source>
        <dbReference type="ARBA" id="ARBA00006936"/>
    </source>
</evidence>
<name>A0A1J8QL22_9AGAM</name>
<dbReference type="GO" id="GO:0030976">
    <property type="term" value="F:thiamine pyrophosphate binding"/>
    <property type="evidence" value="ECO:0007669"/>
    <property type="project" value="InterPro"/>
</dbReference>
<keyword evidence="4" id="KW-0786">Thiamine pyrophosphate</keyword>
<dbReference type="GO" id="GO:0004591">
    <property type="term" value="F:oxoglutarate dehydrogenase (succinyl-transferring) activity"/>
    <property type="evidence" value="ECO:0007669"/>
    <property type="project" value="TreeGrafter"/>
</dbReference>
<evidence type="ECO:0000313" key="6">
    <source>
        <dbReference type="Proteomes" id="UP000183567"/>
    </source>
</evidence>
<organism evidence="5 6">
    <name type="scientific">Rhizopogon vesiculosus</name>
    <dbReference type="NCBI Taxonomy" id="180088"/>
    <lineage>
        <taxon>Eukaryota</taxon>
        <taxon>Fungi</taxon>
        <taxon>Dikarya</taxon>
        <taxon>Basidiomycota</taxon>
        <taxon>Agaricomycotina</taxon>
        <taxon>Agaricomycetes</taxon>
        <taxon>Agaricomycetidae</taxon>
        <taxon>Boletales</taxon>
        <taxon>Suillineae</taxon>
        <taxon>Rhizopogonaceae</taxon>
        <taxon>Rhizopogon</taxon>
    </lineage>
</organism>
<dbReference type="AlphaFoldDB" id="A0A1J8QL22"/>
<dbReference type="OrthoDB" id="3007174at2759"/>
<evidence type="ECO:0000313" key="5">
    <source>
        <dbReference type="EMBL" id="OJA10122.1"/>
    </source>
</evidence>
<dbReference type="STRING" id="180088.A0A1J8QL22"/>
<dbReference type="GO" id="GO:0045252">
    <property type="term" value="C:oxoglutarate dehydrogenase complex"/>
    <property type="evidence" value="ECO:0007669"/>
    <property type="project" value="TreeGrafter"/>
</dbReference>
<comment type="cofactor">
    <cofactor evidence="1">
        <name>thiamine diphosphate</name>
        <dbReference type="ChEBI" id="CHEBI:58937"/>
    </cofactor>
</comment>
<evidence type="ECO:0000256" key="1">
    <source>
        <dbReference type="ARBA" id="ARBA00001964"/>
    </source>
</evidence>
<gene>
    <name evidence="5" type="ORF">AZE42_10639</name>
</gene>
<dbReference type="Gene3D" id="3.40.50.12470">
    <property type="match status" value="1"/>
</dbReference>